<protein>
    <submittedName>
        <fullName evidence="5">DeoR/GlpR family DNA-binding transcription regulator</fullName>
    </submittedName>
</protein>
<dbReference type="GO" id="GO:0003677">
    <property type="term" value="F:DNA binding"/>
    <property type="evidence" value="ECO:0007669"/>
    <property type="project" value="UniProtKB-KW"/>
</dbReference>
<keyword evidence="2 5" id="KW-0238">DNA-binding</keyword>
<dbReference type="Gene3D" id="3.40.50.1360">
    <property type="match status" value="1"/>
</dbReference>
<evidence type="ECO:0000256" key="1">
    <source>
        <dbReference type="ARBA" id="ARBA00023015"/>
    </source>
</evidence>
<dbReference type="RefSeq" id="WP_345254934.1">
    <property type="nucleotide sequence ID" value="NZ_BAABGY010000006.1"/>
</dbReference>
<comment type="caution">
    <text evidence="5">The sequence shown here is derived from an EMBL/GenBank/DDBJ whole genome shotgun (WGS) entry which is preliminary data.</text>
</comment>
<dbReference type="InterPro" id="IPR014036">
    <property type="entry name" value="DeoR-like_C"/>
</dbReference>
<evidence type="ECO:0000313" key="6">
    <source>
        <dbReference type="Proteomes" id="UP001501725"/>
    </source>
</evidence>
<dbReference type="PANTHER" id="PTHR30363:SF44">
    <property type="entry name" value="AGA OPERON TRANSCRIPTIONAL REPRESSOR-RELATED"/>
    <property type="match status" value="1"/>
</dbReference>
<evidence type="ECO:0000259" key="4">
    <source>
        <dbReference type="PROSITE" id="PS51000"/>
    </source>
</evidence>
<keyword evidence="1" id="KW-0805">Transcription regulation</keyword>
<accession>A0ABP8GMN1</accession>
<evidence type="ECO:0000256" key="2">
    <source>
        <dbReference type="ARBA" id="ARBA00023125"/>
    </source>
</evidence>
<sequence>MLKRERQEFIIHQLHLHNKVLSTDLSQKISVSEDTIRRDLAELAEAGRIIKVHGGAISCSFRPALGNADIYSLEQKKIIAQKAINLIQDGMFVFTTGGTTIIELARCLPERLQATFITGSLPAAYEYIRHPNLEVIFIGDRVSRDAQLTVGPDAVARIGQFNADLCFLGTNALHVTQGLTDSDLEVAQVKRAMIERSARVVSLSISEKIDTVQKIQVCPLSRIHTIITELPPEAPLLEHYRKTGLEIL</sequence>
<feature type="domain" description="HTH deoR-type" evidence="4">
    <location>
        <begin position="3"/>
        <end position="58"/>
    </location>
</feature>
<evidence type="ECO:0000256" key="3">
    <source>
        <dbReference type="ARBA" id="ARBA00023163"/>
    </source>
</evidence>
<dbReference type="SMART" id="SM01134">
    <property type="entry name" value="DeoRC"/>
    <property type="match status" value="1"/>
</dbReference>
<dbReference type="InterPro" id="IPR018356">
    <property type="entry name" value="Tscrpt_reg_HTH_DeoR_CS"/>
</dbReference>
<proteinExistence type="predicted"/>
<dbReference type="EMBL" id="BAABGY010000006">
    <property type="protein sequence ID" value="GAA4327121.1"/>
    <property type="molecule type" value="Genomic_DNA"/>
</dbReference>
<dbReference type="Gene3D" id="1.10.10.10">
    <property type="entry name" value="Winged helix-like DNA-binding domain superfamily/Winged helix DNA-binding domain"/>
    <property type="match status" value="1"/>
</dbReference>
<dbReference type="InterPro" id="IPR037171">
    <property type="entry name" value="NagB/RpiA_transferase-like"/>
</dbReference>
<dbReference type="SUPFAM" id="SSF100950">
    <property type="entry name" value="NagB/RpiA/CoA transferase-like"/>
    <property type="match status" value="1"/>
</dbReference>
<dbReference type="InterPro" id="IPR036390">
    <property type="entry name" value="WH_DNA-bd_sf"/>
</dbReference>
<dbReference type="PROSITE" id="PS51000">
    <property type="entry name" value="HTH_DEOR_2"/>
    <property type="match status" value="1"/>
</dbReference>
<keyword evidence="3" id="KW-0804">Transcription</keyword>
<gene>
    <name evidence="5" type="ORF">GCM10023184_16170</name>
</gene>
<dbReference type="Pfam" id="PF08220">
    <property type="entry name" value="HTH_DeoR"/>
    <property type="match status" value="1"/>
</dbReference>
<dbReference type="PROSITE" id="PS00894">
    <property type="entry name" value="HTH_DEOR_1"/>
    <property type="match status" value="1"/>
</dbReference>
<dbReference type="Proteomes" id="UP001501725">
    <property type="component" value="Unassembled WGS sequence"/>
</dbReference>
<dbReference type="PANTHER" id="PTHR30363">
    <property type="entry name" value="HTH-TYPE TRANSCRIPTIONAL REGULATOR SRLR-RELATED"/>
    <property type="match status" value="1"/>
</dbReference>
<dbReference type="SUPFAM" id="SSF46785">
    <property type="entry name" value="Winged helix' DNA-binding domain"/>
    <property type="match status" value="1"/>
</dbReference>
<dbReference type="InterPro" id="IPR036388">
    <property type="entry name" value="WH-like_DNA-bd_sf"/>
</dbReference>
<dbReference type="SMART" id="SM00420">
    <property type="entry name" value="HTH_DEOR"/>
    <property type="match status" value="1"/>
</dbReference>
<organism evidence="5 6">
    <name type="scientific">Flaviaesturariibacter amylovorans</name>
    <dbReference type="NCBI Taxonomy" id="1084520"/>
    <lineage>
        <taxon>Bacteria</taxon>
        <taxon>Pseudomonadati</taxon>
        <taxon>Bacteroidota</taxon>
        <taxon>Chitinophagia</taxon>
        <taxon>Chitinophagales</taxon>
        <taxon>Chitinophagaceae</taxon>
        <taxon>Flaviaestuariibacter</taxon>
    </lineage>
</organism>
<dbReference type="InterPro" id="IPR001034">
    <property type="entry name" value="DeoR_HTH"/>
</dbReference>
<keyword evidence="6" id="KW-1185">Reference proteome</keyword>
<name>A0ABP8GMN1_9BACT</name>
<dbReference type="Pfam" id="PF00455">
    <property type="entry name" value="DeoRC"/>
    <property type="match status" value="1"/>
</dbReference>
<dbReference type="InterPro" id="IPR050313">
    <property type="entry name" value="Carb_Metab_HTH_regulators"/>
</dbReference>
<reference evidence="6" key="1">
    <citation type="journal article" date="2019" name="Int. J. Syst. Evol. Microbiol.">
        <title>The Global Catalogue of Microorganisms (GCM) 10K type strain sequencing project: providing services to taxonomists for standard genome sequencing and annotation.</title>
        <authorList>
            <consortium name="The Broad Institute Genomics Platform"/>
            <consortium name="The Broad Institute Genome Sequencing Center for Infectious Disease"/>
            <person name="Wu L."/>
            <person name="Ma J."/>
        </authorList>
    </citation>
    <scope>NUCLEOTIDE SEQUENCE [LARGE SCALE GENOMIC DNA]</scope>
    <source>
        <strain evidence="6">JCM 17919</strain>
    </source>
</reference>
<evidence type="ECO:0000313" key="5">
    <source>
        <dbReference type="EMBL" id="GAA4327121.1"/>
    </source>
</evidence>
<dbReference type="PRINTS" id="PR00037">
    <property type="entry name" value="HTHLACR"/>
</dbReference>